<dbReference type="PROSITE" id="PS50949">
    <property type="entry name" value="HTH_GNTR"/>
    <property type="match status" value="1"/>
</dbReference>
<keyword evidence="5" id="KW-0804">Transcription</keyword>
<organism evidence="8 9">
    <name type="scientific">Anaeroselena agilis</name>
    <dbReference type="NCBI Taxonomy" id="3063788"/>
    <lineage>
        <taxon>Bacteria</taxon>
        <taxon>Bacillati</taxon>
        <taxon>Bacillota</taxon>
        <taxon>Negativicutes</taxon>
        <taxon>Acetonemataceae</taxon>
        <taxon>Anaeroselena</taxon>
    </lineage>
</organism>
<feature type="region of interest" description="Disordered" evidence="6">
    <location>
        <begin position="481"/>
        <end position="500"/>
    </location>
</feature>
<keyword evidence="2" id="KW-0663">Pyridoxal phosphate</keyword>
<dbReference type="CDD" id="cd00609">
    <property type="entry name" value="AAT_like"/>
    <property type="match status" value="1"/>
</dbReference>
<sequence length="500" mass="54209">MDISIDLTTASAGPEPMYEQIAARIAAQIKSQALPPGSKLPPERQLAERCGVSRTTAINAYRRLEELGLVRTRVGSGTYVAEGSGEAAVLPMPWHQLLVPAWQSPVSGIIRDLVAMDAAAGVSMATGMPDPGLYPWAAFQGLLGQGSLAMKDLGHIATEGYGPLREALAARHTAAGVPAKAENVAVVAGAQQGLYLLAKVFLNPGDYVIVEAPTYMGALQIFQSAGARLLTLPAPGPLQLDLLEDYLIRYRPKLLYVLPTYQNPTGRVMTQPERQALLTLAARHRLAVIEDDPYSDLFYDREPPPPLKALDQHGGVIYLRTFSKTVFPGLRVGWVVAPEAVIHRLALEKQYVDLHSNNLAQWLLYKFVASGGLDRHLTAVRREYRQRRDAMAQALRRFAGGRLSYAVPDGGFYFWCRLTAPGLTTRALLTEAGRQGVSFVPGDAFYPGTEGEREFRVCFATNGAAELQEGVKRLTRAAAQAEKGSVQAPRAPAAPLPPII</sequence>
<dbReference type="Proteomes" id="UP001254848">
    <property type="component" value="Unassembled WGS sequence"/>
</dbReference>
<evidence type="ECO:0000259" key="7">
    <source>
        <dbReference type="PROSITE" id="PS50949"/>
    </source>
</evidence>
<dbReference type="Gene3D" id="3.90.1150.10">
    <property type="entry name" value="Aspartate Aminotransferase, domain 1"/>
    <property type="match status" value="1"/>
</dbReference>
<keyword evidence="8" id="KW-0808">Transferase</keyword>
<dbReference type="Pfam" id="PF00155">
    <property type="entry name" value="Aminotran_1_2"/>
    <property type="match status" value="1"/>
</dbReference>
<comment type="similarity">
    <text evidence="1">In the C-terminal section; belongs to the class-I pyridoxal-phosphate-dependent aminotransferase family.</text>
</comment>
<keyword evidence="3" id="KW-0805">Transcription regulation</keyword>
<dbReference type="Gene3D" id="3.40.640.10">
    <property type="entry name" value="Type I PLP-dependent aspartate aminotransferase-like (Major domain)"/>
    <property type="match status" value="1"/>
</dbReference>
<evidence type="ECO:0000256" key="5">
    <source>
        <dbReference type="ARBA" id="ARBA00023163"/>
    </source>
</evidence>
<dbReference type="InterPro" id="IPR036388">
    <property type="entry name" value="WH-like_DNA-bd_sf"/>
</dbReference>
<dbReference type="InterPro" id="IPR036390">
    <property type="entry name" value="WH_DNA-bd_sf"/>
</dbReference>
<dbReference type="SMART" id="SM00345">
    <property type="entry name" value="HTH_GNTR"/>
    <property type="match status" value="1"/>
</dbReference>
<dbReference type="InterPro" id="IPR004839">
    <property type="entry name" value="Aminotransferase_I/II_large"/>
</dbReference>
<reference evidence="8 9" key="1">
    <citation type="submission" date="2023-07" db="EMBL/GenBank/DDBJ databases">
        <title>The novel representative of Negativicutes class, Anaeroselena agilis gen. nov. sp. nov.</title>
        <authorList>
            <person name="Prokofeva M.I."/>
            <person name="Elcheninov A.G."/>
            <person name="Klyukina A."/>
            <person name="Kublanov I.V."/>
            <person name="Frolov E.N."/>
            <person name="Podosokorskaya O.A."/>
        </authorList>
    </citation>
    <scope>NUCLEOTIDE SEQUENCE [LARGE SCALE GENOMIC DNA]</scope>
    <source>
        <strain evidence="8 9">4137-cl</strain>
    </source>
</reference>
<dbReference type="Gene3D" id="1.10.10.10">
    <property type="entry name" value="Winged helix-like DNA-binding domain superfamily/Winged helix DNA-binding domain"/>
    <property type="match status" value="1"/>
</dbReference>
<comment type="caution">
    <text evidence="8">The sequence shown here is derived from an EMBL/GenBank/DDBJ whole genome shotgun (WGS) entry which is preliminary data.</text>
</comment>
<feature type="domain" description="HTH gntR-type" evidence="7">
    <location>
        <begin position="15"/>
        <end position="83"/>
    </location>
</feature>
<dbReference type="CDD" id="cd07377">
    <property type="entry name" value="WHTH_GntR"/>
    <property type="match status" value="1"/>
</dbReference>
<evidence type="ECO:0000256" key="3">
    <source>
        <dbReference type="ARBA" id="ARBA00023015"/>
    </source>
</evidence>
<dbReference type="RefSeq" id="WP_413781680.1">
    <property type="nucleotide sequence ID" value="NZ_JAUOZS010000001.1"/>
</dbReference>
<dbReference type="PANTHER" id="PTHR46577">
    <property type="entry name" value="HTH-TYPE TRANSCRIPTIONAL REGULATORY PROTEIN GABR"/>
    <property type="match status" value="1"/>
</dbReference>
<protein>
    <submittedName>
        <fullName evidence="8">PLP-dependent aminotransferase family protein</fullName>
    </submittedName>
</protein>
<evidence type="ECO:0000256" key="4">
    <source>
        <dbReference type="ARBA" id="ARBA00023125"/>
    </source>
</evidence>
<evidence type="ECO:0000313" key="9">
    <source>
        <dbReference type="Proteomes" id="UP001254848"/>
    </source>
</evidence>
<keyword evidence="9" id="KW-1185">Reference proteome</keyword>
<evidence type="ECO:0000313" key="8">
    <source>
        <dbReference type="EMBL" id="MDT8903221.1"/>
    </source>
</evidence>
<dbReference type="PANTHER" id="PTHR46577:SF2">
    <property type="entry name" value="TRANSCRIPTIONAL REGULATORY PROTEIN"/>
    <property type="match status" value="1"/>
</dbReference>
<dbReference type="SUPFAM" id="SSF46785">
    <property type="entry name" value="Winged helix' DNA-binding domain"/>
    <property type="match status" value="1"/>
</dbReference>
<accession>A0ABU3P2H1</accession>
<name>A0ABU3P2H1_9FIRM</name>
<dbReference type="InterPro" id="IPR015422">
    <property type="entry name" value="PyrdxlP-dep_Trfase_small"/>
</dbReference>
<evidence type="ECO:0000256" key="6">
    <source>
        <dbReference type="SAM" id="MobiDB-lite"/>
    </source>
</evidence>
<gene>
    <name evidence="8" type="ORF">Q4T40_18455</name>
</gene>
<proteinExistence type="inferred from homology"/>
<dbReference type="InterPro" id="IPR000524">
    <property type="entry name" value="Tscrpt_reg_HTH_GntR"/>
</dbReference>
<dbReference type="SUPFAM" id="SSF53383">
    <property type="entry name" value="PLP-dependent transferases"/>
    <property type="match status" value="1"/>
</dbReference>
<keyword evidence="8" id="KW-0032">Aminotransferase</keyword>
<keyword evidence="4" id="KW-0238">DNA-binding</keyword>
<dbReference type="InterPro" id="IPR015424">
    <property type="entry name" value="PyrdxlP-dep_Trfase"/>
</dbReference>
<dbReference type="EMBL" id="JAUOZS010000001">
    <property type="protein sequence ID" value="MDT8903221.1"/>
    <property type="molecule type" value="Genomic_DNA"/>
</dbReference>
<evidence type="ECO:0000256" key="2">
    <source>
        <dbReference type="ARBA" id="ARBA00022898"/>
    </source>
</evidence>
<dbReference type="InterPro" id="IPR015421">
    <property type="entry name" value="PyrdxlP-dep_Trfase_major"/>
</dbReference>
<evidence type="ECO:0000256" key="1">
    <source>
        <dbReference type="ARBA" id="ARBA00005384"/>
    </source>
</evidence>
<dbReference type="InterPro" id="IPR051446">
    <property type="entry name" value="HTH_trans_reg/aminotransferase"/>
</dbReference>
<dbReference type="PRINTS" id="PR00035">
    <property type="entry name" value="HTHGNTR"/>
</dbReference>
<dbReference type="GO" id="GO:0008483">
    <property type="term" value="F:transaminase activity"/>
    <property type="evidence" value="ECO:0007669"/>
    <property type="project" value="UniProtKB-KW"/>
</dbReference>
<dbReference type="Pfam" id="PF00392">
    <property type="entry name" value="GntR"/>
    <property type="match status" value="1"/>
</dbReference>